<proteinExistence type="inferred from homology"/>
<dbReference type="PANTHER" id="PTHR24291">
    <property type="entry name" value="CYTOCHROME P450 FAMILY 4"/>
    <property type="match status" value="1"/>
</dbReference>
<dbReference type="InterPro" id="IPR017972">
    <property type="entry name" value="Cyt_P450_CS"/>
</dbReference>
<gene>
    <name evidence="9" type="ORF">R3P38DRAFT_2865419</name>
</gene>
<name>A0AAW0DG53_9AGAR</name>
<keyword evidence="2 7" id="KW-0349">Heme</keyword>
<dbReference type="EMBL" id="JAWWNJ010000008">
    <property type="protein sequence ID" value="KAK7050505.1"/>
    <property type="molecule type" value="Genomic_DNA"/>
</dbReference>
<dbReference type="PRINTS" id="PR00463">
    <property type="entry name" value="EP450I"/>
</dbReference>
<organism evidence="9 10">
    <name type="scientific">Favolaschia claudopus</name>
    <dbReference type="NCBI Taxonomy" id="2862362"/>
    <lineage>
        <taxon>Eukaryota</taxon>
        <taxon>Fungi</taxon>
        <taxon>Dikarya</taxon>
        <taxon>Basidiomycota</taxon>
        <taxon>Agaricomycotina</taxon>
        <taxon>Agaricomycetes</taxon>
        <taxon>Agaricomycetidae</taxon>
        <taxon>Agaricales</taxon>
        <taxon>Marasmiineae</taxon>
        <taxon>Mycenaceae</taxon>
        <taxon>Favolaschia</taxon>
    </lineage>
</organism>
<dbReference type="InterPro" id="IPR050196">
    <property type="entry name" value="Cytochrome_P450_Monoox"/>
</dbReference>
<evidence type="ECO:0000256" key="5">
    <source>
        <dbReference type="ARBA" id="ARBA00023004"/>
    </source>
</evidence>
<comment type="caution">
    <text evidence="9">The sequence shown here is derived from an EMBL/GenBank/DDBJ whole genome shotgun (WGS) entry which is preliminary data.</text>
</comment>
<evidence type="ECO:0000256" key="1">
    <source>
        <dbReference type="ARBA" id="ARBA00010617"/>
    </source>
</evidence>
<protein>
    <submittedName>
        <fullName evidence="9">Leukotriene-B4 omega-hydroxylase 3</fullName>
    </submittedName>
</protein>
<evidence type="ECO:0000256" key="8">
    <source>
        <dbReference type="RuleBase" id="RU000461"/>
    </source>
</evidence>
<dbReference type="GO" id="GO:0016705">
    <property type="term" value="F:oxidoreductase activity, acting on paired donors, with incorporation or reduction of molecular oxygen"/>
    <property type="evidence" value="ECO:0007669"/>
    <property type="project" value="InterPro"/>
</dbReference>
<dbReference type="PROSITE" id="PS00086">
    <property type="entry name" value="CYTOCHROME_P450"/>
    <property type="match status" value="1"/>
</dbReference>
<keyword evidence="4 8" id="KW-0560">Oxidoreductase</keyword>
<comment type="cofactor">
    <cofactor evidence="7">
        <name>heme</name>
        <dbReference type="ChEBI" id="CHEBI:30413"/>
    </cofactor>
</comment>
<dbReference type="InterPro" id="IPR002401">
    <property type="entry name" value="Cyt_P450_E_grp-I"/>
</dbReference>
<dbReference type="AlphaFoldDB" id="A0AAW0DG53"/>
<evidence type="ECO:0000313" key="9">
    <source>
        <dbReference type="EMBL" id="KAK7050505.1"/>
    </source>
</evidence>
<comment type="similarity">
    <text evidence="1 8">Belongs to the cytochrome P450 family.</text>
</comment>
<evidence type="ECO:0000256" key="7">
    <source>
        <dbReference type="PIRSR" id="PIRSR602401-1"/>
    </source>
</evidence>
<dbReference type="GO" id="GO:0005506">
    <property type="term" value="F:iron ion binding"/>
    <property type="evidence" value="ECO:0007669"/>
    <property type="project" value="InterPro"/>
</dbReference>
<keyword evidence="3 7" id="KW-0479">Metal-binding</keyword>
<evidence type="ECO:0000313" key="10">
    <source>
        <dbReference type="Proteomes" id="UP001362999"/>
    </source>
</evidence>
<keyword evidence="6 8" id="KW-0503">Monooxygenase</keyword>
<keyword evidence="5 7" id="KW-0408">Iron</keyword>
<dbReference type="PRINTS" id="PR00385">
    <property type="entry name" value="P450"/>
</dbReference>
<evidence type="ECO:0000256" key="3">
    <source>
        <dbReference type="ARBA" id="ARBA00022723"/>
    </source>
</evidence>
<dbReference type="GO" id="GO:0004497">
    <property type="term" value="F:monooxygenase activity"/>
    <property type="evidence" value="ECO:0007669"/>
    <property type="project" value="UniProtKB-KW"/>
</dbReference>
<dbReference type="PANTHER" id="PTHR24291:SF50">
    <property type="entry name" value="BIFUNCTIONAL ALBAFLAVENONE MONOOXYGENASE_TERPENE SYNTHASE"/>
    <property type="match status" value="1"/>
</dbReference>
<dbReference type="InterPro" id="IPR001128">
    <property type="entry name" value="Cyt_P450"/>
</dbReference>
<dbReference type="InterPro" id="IPR036396">
    <property type="entry name" value="Cyt_P450_sf"/>
</dbReference>
<dbReference type="Gene3D" id="1.10.630.10">
    <property type="entry name" value="Cytochrome P450"/>
    <property type="match status" value="1"/>
</dbReference>
<dbReference type="Proteomes" id="UP001362999">
    <property type="component" value="Unassembled WGS sequence"/>
</dbReference>
<evidence type="ECO:0000256" key="6">
    <source>
        <dbReference type="ARBA" id="ARBA00023033"/>
    </source>
</evidence>
<feature type="binding site" description="axial binding residue" evidence="7">
    <location>
        <position position="452"/>
    </location>
    <ligand>
        <name>heme</name>
        <dbReference type="ChEBI" id="CHEBI:30413"/>
    </ligand>
    <ligandPart>
        <name>Fe</name>
        <dbReference type="ChEBI" id="CHEBI:18248"/>
    </ligandPart>
</feature>
<accession>A0AAW0DG53</accession>
<dbReference type="GO" id="GO:0020037">
    <property type="term" value="F:heme binding"/>
    <property type="evidence" value="ECO:0007669"/>
    <property type="project" value="InterPro"/>
</dbReference>
<keyword evidence="10" id="KW-1185">Reference proteome</keyword>
<evidence type="ECO:0000256" key="4">
    <source>
        <dbReference type="ARBA" id="ARBA00023002"/>
    </source>
</evidence>
<reference evidence="9 10" key="1">
    <citation type="journal article" date="2024" name="J Genomics">
        <title>Draft genome sequencing and assembly of Favolaschia claudopus CIRM-BRFM 2984 isolated from oak limbs.</title>
        <authorList>
            <person name="Navarro D."/>
            <person name="Drula E."/>
            <person name="Chaduli D."/>
            <person name="Cazenave R."/>
            <person name="Ahrendt S."/>
            <person name="Wang J."/>
            <person name="Lipzen A."/>
            <person name="Daum C."/>
            <person name="Barry K."/>
            <person name="Grigoriev I.V."/>
            <person name="Favel A."/>
            <person name="Rosso M.N."/>
            <person name="Martin F."/>
        </authorList>
    </citation>
    <scope>NUCLEOTIDE SEQUENCE [LARGE SCALE GENOMIC DNA]</scope>
    <source>
        <strain evidence="9 10">CIRM-BRFM 2984</strain>
    </source>
</reference>
<dbReference type="Pfam" id="PF00067">
    <property type="entry name" value="p450"/>
    <property type="match status" value="1"/>
</dbReference>
<evidence type="ECO:0000256" key="2">
    <source>
        <dbReference type="ARBA" id="ARBA00022617"/>
    </source>
</evidence>
<dbReference type="SUPFAM" id="SSF48264">
    <property type="entry name" value="Cytochrome P450"/>
    <property type="match status" value="1"/>
</dbReference>
<sequence>MLATIASAAAAIVIYRFITNLASVNYEPGMRPLFSPLGLFGAIIPTCWWNPGLKWVWEWRNSNFRNHEYDVVSLVPILVGNPYYYTCSVDVVKQLLNNESKTRLVKPRWLTAPLLLWGENIISANDDMWKRHRRILSPAFTFHTYSLVVSETIAVYREMVIAEGWQGQDTITIADVSPLPHKLALSVIARCGFGLGLPWVDPHPQKNEMSFGESLTIVSSSAIARLILPSWAYKLPIPSVRSLDRAWKTLATFMNALVDRRKAELDDQPVDNDQSEGGDIFSRLVGAMSVDGASKLALGKPEVIGNTFALLFAGRETTACALVATLGFLAIHQDHQAAAYAEIMANIPSHRDPMLEDLSKLPHLMACYHEAIRMYPGGAMLTREMTEDVSIQVSRPVERTMVLKKGALMVVEMIAVHHNPHFFPNPDEFRPSRWYNVLETDIPMFGFGPRACVGRKFSHVEAMCFLSLFLRDWKLDIPLAAGETRGEYETRVMGRAGQVGMAFGCGPVALNLSRRIC</sequence>